<feature type="region of interest" description="Disordered" evidence="14">
    <location>
        <begin position="898"/>
        <end position="920"/>
    </location>
</feature>
<feature type="repeat" description="FG-GAP" evidence="12">
    <location>
        <begin position="115"/>
        <end position="178"/>
    </location>
</feature>
<keyword evidence="7 13" id="KW-1133">Transmembrane helix</keyword>
<comment type="caution">
    <text evidence="18">The sequence shown here is derived from an EMBL/GenBank/DDBJ whole genome shotgun (WGS) entry which is preliminary data.</text>
</comment>
<dbReference type="InterPro" id="IPR048285">
    <property type="entry name" value="Integrin_alpha_Ig-like_2"/>
</dbReference>
<dbReference type="Pfam" id="PF08441">
    <property type="entry name" value="Integrin_A_Ig_1"/>
    <property type="match status" value="1"/>
</dbReference>
<keyword evidence="5" id="KW-0677">Repeat</keyword>
<dbReference type="InterPro" id="IPR018184">
    <property type="entry name" value="Integrin_alpha_C_CS"/>
</dbReference>
<name>A0A1D1W3B0_RAMVA</name>
<dbReference type="AlphaFoldDB" id="A0A1D1W3B0"/>
<dbReference type="Proteomes" id="UP000186922">
    <property type="component" value="Unassembled WGS sequence"/>
</dbReference>
<dbReference type="PROSITE" id="PS00242">
    <property type="entry name" value="INTEGRIN_ALPHA"/>
    <property type="match status" value="1"/>
</dbReference>
<dbReference type="Gene3D" id="2.60.40.1510">
    <property type="entry name" value="ntegrin, alpha v. Chain A, domain 3"/>
    <property type="match status" value="1"/>
</dbReference>
<keyword evidence="19" id="KW-1185">Reference proteome</keyword>
<keyword evidence="8 13" id="KW-0401">Integrin</keyword>
<dbReference type="InterPro" id="IPR032695">
    <property type="entry name" value="Integrin_dom_sf"/>
</dbReference>
<dbReference type="PRINTS" id="PR01185">
    <property type="entry name" value="INTEGRINA"/>
</dbReference>
<evidence type="ECO:0000256" key="4">
    <source>
        <dbReference type="ARBA" id="ARBA00022729"/>
    </source>
</evidence>
<keyword evidence="11" id="KW-0325">Glycoprotein</keyword>
<feature type="repeat" description="FG-GAP" evidence="12">
    <location>
        <begin position="183"/>
        <end position="237"/>
    </location>
</feature>
<feature type="region of interest" description="Disordered" evidence="14">
    <location>
        <begin position="1145"/>
        <end position="1164"/>
    </location>
</feature>
<dbReference type="STRING" id="947166.A0A1D1W3B0"/>
<feature type="compositionally biased region" description="Polar residues" evidence="14">
    <location>
        <begin position="898"/>
        <end position="909"/>
    </location>
</feature>
<evidence type="ECO:0000256" key="3">
    <source>
        <dbReference type="ARBA" id="ARBA00022692"/>
    </source>
</evidence>
<evidence type="ECO:0000256" key="1">
    <source>
        <dbReference type="ARBA" id="ARBA00004479"/>
    </source>
</evidence>
<feature type="domain" description="Integrin alpha second immunoglobulin-like" evidence="16">
    <location>
        <begin position="621"/>
        <end position="767"/>
    </location>
</feature>
<dbReference type="Pfam" id="PF01839">
    <property type="entry name" value="FG-GAP"/>
    <property type="match status" value="2"/>
</dbReference>
<feature type="chain" id="PRO_5008811144" evidence="13">
    <location>
        <begin position="33"/>
        <end position="1202"/>
    </location>
</feature>
<dbReference type="InterPro" id="IPR013519">
    <property type="entry name" value="Int_alpha_beta-p"/>
</dbReference>
<dbReference type="Gene3D" id="2.130.10.130">
    <property type="entry name" value="Integrin alpha, N-terminal"/>
    <property type="match status" value="1"/>
</dbReference>
<dbReference type="Gene3D" id="2.60.40.1460">
    <property type="entry name" value="Integrin domains. Chain A, domain 2"/>
    <property type="match status" value="1"/>
</dbReference>
<dbReference type="InterPro" id="IPR000413">
    <property type="entry name" value="Integrin_alpha"/>
</dbReference>
<feature type="repeat" description="FG-GAP" evidence="12">
    <location>
        <begin position="291"/>
        <end position="356"/>
    </location>
</feature>
<accession>A0A1D1W3B0</accession>
<dbReference type="SUPFAM" id="SSF69318">
    <property type="entry name" value="Integrin alpha N-terminal domain"/>
    <property type="match status" value="1"/>
</dbReference>
<dbReference type="GO" id="GO:0007229">
    <property type="term" value="P:integrin-mediated signaling pathway"/>
    <property type="evidence" value="ECO:0007669"/>
    <property type="project" value="UniProtKB-KW"/>
</dbReference>
<comment type="similarity">
    <text evidence="2 13">Belongs to the integrin alpha chain family.</text>
</comment>
<evidence type="ECO:0000256" key="5">
    <source>
        <dbReference type="ARBA" id="ARBA00022737"/>
    </source>
</evidence>
<protein>
    <submittedName>
        <fullName evidence="18">Uncharacterized protein</fullName>
    </submittedName>
</protein>
<dbReference type="EMBL" id="BDGG01000014">
    <property type="protein sequence ID" value="GAV07233.1"/>
    <property type="molecule type" value="Genomic_DNA"/>
</dbReference>
<dbReference type="GO" id="GO:0098609">
    <property type="term" value="P:cell-cell adhesion"/>
    <property type="evidence" value="ECO:0007669"/>
    <property type="project" value="TreeGrafter"/>
</dbReference>
<evidence type="ECO:0000256" key="7">
    <source>
        <dbReference type="ARBA" id="ARBA00022989"/>
    </source>
</evidence>
<gene>
    <name evidence="18" type="primary">RvY_17099</name>
    <name evidence="18" type="synonym">RvY_17099.1</name>
    <name evidence="18" type="ORF">RvY_17099-1</name>
</gene>
<reference evidence="18 19" key="1">
    <citation type="journal article" date="2016" name="Nat. Commun.">
        <title>Extremotolerant tardigrade genome and improved radiotolerance of human cultured cells by tardigrade-unique protein.</title>
        <authorList>
            <person name="Hashimoto T."/>
            <person name="Horikawa D.D."/>
            <person name="Saito Y."/>
            <person name="Kuwahara H."/>
            <person name="Kozuka-Hata H."/>
            <person name="Shin-I T."/>
            <person name="Minakuchi Y."/>
            <person name="Ohishi K."/>
            <person name="Motoyama A."/>
            <person name="Aizu T."/>
            <person name="Enomoto A."/>
            <person name="Kondo K."/>
            <person name="Tanaka S."/>
            <person name="Hara Y."/>
            <person name="Koshikawa S."/>
            <person name="Sagara H."/>
            <person name="Miura T."/>
            <person name="Yokobori S."/>
            <person name="Miyagawa K."/>
            <person name="Suzuki Y."/>
            <person name="Kubo T."/>
            <person name="Oyama M."/>
            <person name="Kohara Y."/>
            <person name="Fujiyama A."/>
            <person name="Arakawa K."/>
            <person name="Katayama T."/>
            <person name="Toyoda A."/>
            <person name="Kunieda T."/>
        </authorList>
    </citation>
    <scope>NUCLEOTIDE SEQUENCE [LARGE SCALE GENOMIC DNA]</scope>
    <source>
        <strain evidence="18 19">YOKOZUNA-1</strain>
    </source>
</reference>
<dbReference type="InterPro" id="IPR013517">
    <property type="entry name" value="FG-GAP"/>
</dbReference>
<keyword evidence="6 13" id="KW-0130">Cell adhesion</keyword>
<evidence type="ECO:0000256" key="6">
    <source>
        <dbReference type="ARBA" id="ARBA00022889"/>
    </source>
</evidence>
<feature type="transmembrane region" description="Helical" evidence="13">
    <location>
        <begin position="1057"/>
        <end position="1079"/>
    </location>
</feature>
<evidence type="ECO:0000313" key="18">
    <source>
        <dbReference type="EMBL" id="GAV07233.1"/>
    </source>
</evidence>
<feature type="domain" description="Integrin alpha third immunoglobulin-like" evidence="17">
    <location>
        <begin position="783"/>
        <end position="1045"/>
    </location>
</feature>
<dbReference type="GO" id="GO:0005178">
    <property type="term" value="F:integrin binding"/>
    <property type="evidence" value="ECO:0007669"/>
    <property type="project" value="TreeGrafter"/>
</dbReference>
<evidence type="ECO:0000313" key="19">
    <source>
        <dbReference type="Proteomes" id="UP000186922"/>
    </source>
</evidence>
<feature type="compositionally biased region" description="Low complexity" evidence="14">
    <location>
        <begin position="910"/>
        <end position="920"/>
    </location>
</feature>
<dbReference type="GO" id="GO:0048513">
    <property type="term" value="P:animal organ development"/>
    <property type="evidence" value="ECO:0007669"/>
    <property type="project" value="UniProtKB-ARBA"/>
</dbReference>
<evidence type="ECO:0000256" key="10">
    <source>
        <dbReference type="ARBA" id="ARBA00023170"/>
    </source>
</evidence>
<dbReference type="GO" id="GO:0007160">
    <property type="term" value="P:cell-matrix adhesion"/>
    <property type="evidence" value="ECO:0007669"/>
    <property type="project" value="TreeGrafter"/>
</dbReference>
<dbReference type="GO" id="GO:0008305">
    <property type="term" value="C:integrin complex"/>
    <property type="evidence" value="ECO:0007669"/>
    <property type="project" value="InterPro"/>
</dbReference>
<proteinExistence type="inferred from homology"/>
<evidence type="ECO:0000256" key="11">
    <source>
        <dbReference type="ARBA" id="ARBA00023180"/>
    </source>
</evidence>
<sequence>MAAGECNWLSRRSFSSVLCWLLLQMHIGGSWAFNLDLSNAVTHQGQAGSMFGFTVLQYSDRGRLSLLVGAPEAQTNQENVVRGGAVFKCSITQAGVCEEVVFDAKGHNAAFNTMTNQLEPYDDKSNQWFGATMTSSVAEDGIVAVCAPRYVYFSPNFQKREPTGTCYVATKSLQSFAEYSPCRSSAGSSGYHQQGSCQGGFSASISRDGSRFFMGAPGTWYWQGQVHSQSLSETADLLNTVEGPPSHDDSYLGYSTAVGEFTGDRQDDIAVGMPRGYNLTGAVILFDGQLRNLLNLSGEEMGSYFGYAVSVGDINGDKLDDLVVGAPLFTNFSSNDNSIERGRVYVFYQKSSHQFSRADVMTGEFNRGRLGMSVAAVGDLNLDGYGDIAAGAPYGGEEGSGMVYIFMGGRGGVITKAAQAIAARQLGPALSTFGWSLSGGIDMDGNQYPDVVVGAYKSDQAVVLRSRPVVVVTALLDMPTTVNLEQQGNCILKNGTRVNCFVLNTFVQYTGINVPDNLAIEVETILDSGSAAPRAFFQKQEGVSRMNVTYELGKNQQRNNSQYIYIPNSFRDKLNPIKMEARYRILDETVLSRPRREAITPILDQLNSTMVSKSIRIGNKCGPDNVCYPALRLSAGESTGMKEYVLGRSEPLTIEVQVSNEGEDSFETMFYLHLPLGVDYVKMQQTGGTQNVAVTCTHRGGSRQPTTASLQGSENVVMCDIGNPFSTGQKARFTLFLAPIVSQLSLDNTLNFTATVNSSNPERLPSRNRQVLFRLPLFAEAQLSLTGASIPPAVRYCIDCKTPSKFADESQVGPEVKHVFQIYNKGPSTMETGQVRIIWPSYTRDRMPLLYLLEEPYVEGNARCQKVPVNLADVVIQRNSTMEQQKSRVIATGSTMTVQPLAGPTSSSTGQAVGAGSARRQRQASALTMADFIDDVFDQPAIDRPKRAELLTNSDTARIDWLDPQKACGASDCTIITCDIGRLMEREHVVITLRSRLWEDSLRKLQFGDLSISSRAIVQVQTLTQGIRPRSHQYASEVVVTKVEPSPPTPVIAGWEWWMILLGVLIGLLLLVLLMLLCWKCGFFKRKRPERGAVVAAPTSSATYRDSKTAYSRVDTSGDEAYLRSPPAGTIMASTNMTATNVTANGNGNGYSRNGDSRNGHSRNVMAASGATNSTSTPYYAYRYDYADNKYYPEKAPGDAYL</sequence>
<evidence type="ECO:0000256" key="2">
    <source>
        <dbReference type="ARBA" id="ARBA00008054"/>
    </source>
</evidence>
<dbReference type="Pfam" id="PF20805">
    <property type="entry name" value="Integrin_A_Ig_2"/>
    <property type="match status" value="1"/>
</dbReference>
<feature type="domain" description="Integrin alpha first immunoglubulin-like" evidence="15">
    <location>
        <begin position="466"/>
        <end position="617"/>
    </location>
</feature>
<dbReference type="InterPro" id="IPR048286">
    <property type="entry name" value="Integrin_alpha_Ig-like_3"/>
</dbReference>
<dbReference type="Gene3D" id="1.20.5.930">
    <property type="entry name" value="Bicelle-embedded integrin alpha(iib) transmembrane segment"/>
    <property type="match status" value="1"/>
</dbReference>
<dbReference type="InterPro" id="IPR028994">
    <property type="entry name" value="Integrin_alpha_N"/>
</dbReference>
<feature type="signal peptide" evidence="13">
    <location>
        <begin position="1"/>
        <end position="32"/>
    </location>
</feature>
<dbReference type="Pfam" id="PF20806">
    <property type="entry name" value="Integrin_A_Ig_3"/>
    <property type="match status" value="1"/>
</dbReference>
<dbReference type="GO" id="GO:0033627">
    <property type="term" value="P:cell adhesion mediated by integrin"/>
    <property type="evidence" value="ECO:0007669"/>
    <property type="project" value="TreeGrafter"/>
</dbReference>
<evidence type="ECO:0000259" key="16">
    <source>
        <dbReference type="Pfam" id="PF20805"/>
    </source>
</evidence>
<dbReference type="SUPFAM" id="SSF69179">
    <property type="entry name" value="Integrin domains"/>
    <property type="match status" value="3"/>
</dbReference>
<feature type="repeat" description="FG-GAP" evidence="12">
    <location>
        <begin position="238"/>
        <end position="290"/>
    </location>
</feature>
<dbReference type="GO" id="GO:0009897">
    <property type="term" value="C:external side of plasma membrane"/>
    <property type="evidence" value="ECO:0007669"/>
    <property type="project" value="TreeGrafter"/>
</dbReference>
<evidence type="ECO:0000256" key="9">
    <source>
        <dbReference type="ARBA" id="ARBA00023136"/>
    </source>
</evidence>
<dbReference type="PROSITE" id="PS51470">
    <property type="entry name" value="FG_GAP"/>
    <property type="match status" value="7"/>
</dbReference>
<dbReference type="PANTHER" id="PTHR23220:SF133">
    <property type="entry name" value="INTEGRIN ALPHA-PS2"/>
    <property type="match status" value="1"/>
</dbReference>
<evidence type="ECO:0000259" key="15">
    <source>
        <dbReference type="Pfam" id="PF08441"/>
    </source>
</evidence>
<dbReference type="OrthoDB" id="5317514at2759"/>
<evidence type="ECO:0000256" key="14">
    <source>
        <dbReference type="SAM" id="MobiDB-lite"/>
    </source>
</evidence>
<dbReference type="InterPro" id="IPR013649">
    <property type="entry name" value="Integrin_alpha_Ig-like_1"/>
</dbReference>
<keyword evidence="3 13" id="KW-0812">Transmembrane</keyword>
<keyword evidence="4 13" id="KW-0732">Signal</keyword>
<feature type="repeat" description="FG-GAP" evidence="12">
    <location>
        <begin position="419"/>
        <end position="481"/>
    </location>
</feature>
<keyword evidence="9 13" id="KW-0472">Membrane</keyword>
<evidence type="ECO:0000256" key="8">
    <source>
        <dbReference type="ARBA" id="ARBA00023037"/>
    </source>
</evidence>
<dbReference type="SMART" id="SM00191">
    <property type="entry name" value="Int_alpha"/>
    <property type="match status" value="5"/>
</dbReference>
<feature type="repeat" description="FG-GAP" evidence="12">
    <location>
        <begin position="37"/>
        <end position="98"/>
    </location>
</feature>
<organism evidence="18 19">
    <name type="scientific">Ramazzottius varieornatus</name>
    <name type="common">Water bear</name>
    <name type="synonym">Tardigrade</name>
    <dbReference type="NCBI Taxonomy" id="947166"/>
    <lineage>
        <taxon>Eukaryota</taxon>
        <taxon>Metazoa</taxon>
        <taxon>Ecdysozoa</taxon>
        <taxon>Tardigrada</taxon>
        <taxon>Eutardigrada</taxon>
        <taxon>Parachela</taxon>
        <taxon>Hypsibioidea</taxon>
        <taxon>Ramazzottiidae</taxon>
        <taxon>Ramazzottius</taxon>
    </lineage>
</organism>
<evidence type="ECO:0000259" key="17">
    <source>
        <dbReference type="Pfam" id="PF20806"/>
    </source>
</evidence>
<keyword evidence="10 13" id="KW-0675">Receptor</keyword>
<dbReference type="PANTHER" id="PTHR23220">
    <property type="entry name" value="INTEGRIN ALPHA"/>
    <property type="match status" value="1"/>
</dbReference>
<feature type="repeat" description="FG-GAP" evidence="12">
    <location>
        <begin position="357"/>
        <end position="415"/>
    </location>
</feature>
<dbReference type="Gene3D" id="2.60.40.1530">
    <property type="entry name" value="ntegrin, alpha v. Chain A, domain 4"/>
    <property type="match status" value="1"/>
</dbReference>
<evidence type="ECO:0000256" key="12">
    <source>
        <dbReference type="PROSITE-ProRule" id="PRU00803"/>
    </source>
</evidence>
<evidence type="ECO:0000256" key="13">
    <source>
        <dbReference type="RuleBase" id="RU003762"/>
    </source>
</evidence>
<comment type="subcellular location">
    <subcellularLocation>
        <location evidence="1 13">Membrane</location>
        <topology evidence="1 13">Single-pass type I membrane protein</topology>
    </subcellularLocation>
</comment>